<evidence type="ECO:0000256" key="1">
    <source>
        <dbReference type="SAM" id="MobiDB-lite"/>
    </source>
</evidence>
<sequence length="278" mass="31405">MGRKKRIRIICSDEDYLSQQGGSDSHAQANDPLPIESEEPSIELEEPSEGVEVLFEDNQGNRTRGKTLLAHLWTLPAGHRVVVDANDLHQPIGAEAGLLGQFLGTISRNGRICSLSHKNWFFLIKVAKENILRVVKAKFIYDSVLEKWILKSLNNKWSQYKSNLKSMYFDENTPREELCKNVPEGVIEDQWISLVHYWYSPEAMAVSVRNRKARAMQKNPHTAGSKSFARCAYEMTSNVSLNEGTTESTTLVQNCQGGFLDLLRSDGGTDWTNIVLKF</sequence>
<evidence type="ECO:0000313" key="2">
    <source>
        <dbReference type="EMBL" id="KAJ4750031.1"/>
    </source>
</evidence>
<keyword evidence="3" id="KW-1185">Reference proteome</keyword>
<dbReference type="PANTHER" id="PTHR33144:SF16">
    <property type="entry name" value="OS02G0129000 PROTEIN"/>
    <property type="match status" value="1"/>
</dbReference>
<dbReference type="Proteomes" id="UP001140206">
    <property type="component" value="Chromosome 5"/>
</dbReference>
<dbReference type="PANTHER" id="PTHR33144">
    <property type="entry name" value="OS10G0409366 PROTEIN-RELATED"/>
    <property type="match status" value="1"/>
</dbReference>
<organism evidence="2 3">
    <name type="scientific">Rhynchospora pubera</name>
    <dbReference type="NCBI Taxonomy" id="906938"/>
    <lineage>
        <taxon>Eukaryota</taxon>
        <taxon>Viridiplantae</taxon>
        <taxon>Streptophyta</taxon>
        <taxon>Embryophyta</taxon>
        <taxon>Tracheophyta</taxon>
        <taxon>Spermatophyta</taxon>
        <taxon>Magnoliopsida</taxon>
        <taxon>Liliopsida</taxon>
        <taxon>Poales</taxon>
        <taxon>Cyperaceae</taxon>
        <taxon>Cyperoideae</taxon>
        <taxon>Rhynchosporeae</taxon>
        <taxon>Rhynchospora</taxon>
    </lineage>
</organism>
<name>A0AAV8C3F2_9POAL</name>
<dbReference type="AlphaFoldDB" id="A0AAV8C3F2"/>
<feature type="compositionally biased region" description="Polar residues" evidence="1">
    <location>
        <begin position="17"/>
        <end position="28"/>
    </location>
</feature>
<reference evidence="2" key="1">
    <citation type="submission" date="2022-08" db="EMBL/GenBank/DDBJ databases">
        <authorList>
            <person name="Marques A."/>
        </authorList>
    </citation>
    <scope>NUCLEOTIDE SEQUENCE</scope>
    <source>
        <strain evidence="2">RhyPub2mFocal</strain>
        <tissue evidence="2">Leaves</tissue>
    </source>
</reference>
<accession>A0AAV8C3F2</accession>
<proteinExistence type="predicted"/>
<protein>
    <submittedName>
        <fullName evidence="2">HGWP repeat containing protein-like</fullName>
    </submittedName>
</protein>
<gene>
    <name evidence="2" type="ORF">LUZ62_084436</name>
</gene>
<dbReference type="InterPro" id="IPR004252">
    <property type="entry name" value="Probable_transposase_24"/>
</dbReference>
<dbReference type="Pfam" id="PF03004">
    <property type="entry name" value="Transposase_24"/>
    <property type="match status" value="1"/>
</dbReference>
<dbReference type="EMBL" id="JAMFTS010000005">
    <property type="protein sequence ID" value="KAJ4750031.1"/>
    <property type="molecule type" value="Genomic_DNA"/>
</dbReference>
<comment type="caution">
    <text evidence="2">The sequence shown here is derived from an EMBL/GenBank/DDBJ whole genome shotgun (WGS) entry which is preliminary data.</text>
</comment>
<feature type="region of interest" description="Disordered" evidence="1">
    <location>
        <begin position="15"/>
        <end position="40"/>
    </location>
</feature>
<evidence type="ECO:0000313" key="3">
    <source>
        <dbReference type="Proteomes" id="UP001140206"/>
    </source>
</evidence>